<sequence>MILRLSALIALVWLASTGETHTVITYPGWRGNNLITNDTWPYGMQWMYPCGGMSLTTNRTLWPVGGGAISVQPGWFQGHALAFFRINMGLDNSGPDGGPLSMDIPLLDLVQVAGPSNNPYPGTMCFPNVPVPANASVKAGDNATIQVILTAQHGASLFACADITFAEPEKVPVANSSTCFNSSDISFNEVYTMSAPPFQIPL</sequence>
<evidence type="ECO:0000256" key="5">
    <source>
        <dbReference type="ARBA" id="ARBA00023136"/>
    </source>
</evidence>
<keyword evidence="5" id="KW-0472">Membrane</keyword>
<keyword evidence="11" id="KW-1185">Reference proteome</keyword>
<dbReference type="PANTHER" id="PTHR34992:SF10">
    <property type="entry name" value="COPPER ACQUISITION FACTOR BIM1-LIKE DOMAIN-CONTAINING PROTEIN"/>
    <property type="match status" value="1"/>
</dbReference>
<evidence type="ECO:0000256" key="3">
    <source>
        <dbReference type="ARBA" id="ARBA00022622"/>
    </source>
</evidence>
<dbReference type="EMBL" id="KN832870">
    <property type="protein sequence ID" value="KIN08926.1"/>
    <property type="molecule type" value="Genomic_DNA"/>
</dbReference>
<comment type="subcellular location">
    <subcellularLocation>
        <location evidence="1">Cell membrane</location>
        <topology evidence="1">Lipid-anchor</topology>
        <topology evidence="1">GPI-anchor</topology>
    </subcellularLocation>
</comment>
<protein>
    <recommendedName>
        <fullName evidence="9">Copper acquisition factor BIM1-like domain-containing protein</fullName>
    </recommendedName>
</protein>
<organism evidence="10 11">
    <name type="scientific">Oidiodendron maius (strain Zn)</name>
    <dbReference type="NCBI Taxonomy" id="913774"/>
    <lineage>
        <taxon>Eukaryota</taxon>
        <taxon>Fungi</taxon>
        <taxon>Dikarya</taxon>
        <taxon>Ascomycota</taxon>
        <taxon>Pezizomycotina</taxon>
        <taxon>Leotiomycetes</taxon>
        <taxon>Leotiomycetes incertae sedis</taxon>
        <taxon>Myxotrichaceae</taxon>
        <taxon>Oidiodendron</taxon>
    </lineage>
</organism>
<feature type="signal peptide" evidence="8">
    <location>
        <begin position="1"/>
        <end position="17"/>
    </location>
</feature>
<dbReference type="GO" id="GO:0005886">
    <property type="term" value="C:plasma membrane"/>
    <property type="evidence" value="ECO:0007669"/>
    <property type="project" value="UniProtKB-SubCell"/>
</dbReference>
<dbReference type="GO" id="GO:0098552">
    <property type="term" value="C:side of membrane"/>
    <property type="evidence" value="ECO:0007669"/>
    <property type="project" value="UniProtKB-KW"/>
</dbReference>
<dbReference type="HOGENOM" id="CLU_070647_1_1_1"/>
<dbReference type="STRING" id="913774.A0A0C3HL18"/>
<feature type="domain" description="Copper acquisition factor BIM1-like" evidence="9">
    <location>
        <begin position="21"/>
        <end position="183"/>
    </location>
</feature>
<keyword evidence="4 8" id="KW-0732">Signal</keyword>
<dbReference type="Pfam" id="PF20238">
    <property type="entry name" value="BIM1-like_dom"/>
    <property type="match status" value="1"/>
</dbReference>
<dbReference type="InterPro" id="IPR046530">
    <property type="entry name" value="BIM1-like_dom"/>
</dbReference>
<reference evidence="10 11" key="1">
    <citation type="submission" date="2014-04" db="EMBL/GenBank/DDBJ databases">
        <authorList>
            <consortium name="DOE Joint Genome Institute"/>
            <person name="Kuo A."/>
            <person name="Martino E."/>
            <person name="Perotto S."/>
            <person name="Kohler A."/>
            <person name="Nagy L.G."/>
            <person name="Floudas D."/>
            <person name="Copeland A."/>
            <person name="Barry K.W."/>
            <person name="Cichocki N."/>
            <person name="Veneault-Fourrey C."/>
            <person name="LaButti K."/>
            <person name="Lindquist E.A."/>
            <person name="Lipzen A."/>
            <person name="Lundell T."/>
            <person name="Morin E."/>
            <person name="Murat C."/>
            <person name="Sun H."/>
            <person name="Tunlid A."/>
            <person name="Henrissat B."/>
            <person name="Grigoriev I.V."/>
            <person name="Hibbett D.S."/>
            <person name="Martin F."/>
            <person name="Nordberg H.P."/>
            <person name="Cantor M.N."/>
            <person name="Hua S.X."/>
        </authorList>
    </citation>
    <scope>NUCLEOTIDE SEQUENCE [LARGE SCALE GENOMIC DNA]</scope>
    <source>
        <strain evidence="10 11">Zn</strain>
    </source>
</reference>
<dbReference type="Proteomes" id="UP000054321">
    <property type="component" value="Unassembled WGS sequence"/>
</dbReference>
<name>A0A0C3HL18_OIDMZ</name>
<evidence type="ECO:0000313" key="10">
    <source>
        <dbReference type="EMBL" id="KIN08926.1"/>
    </source>
</evidence>
<evidence type="ECO:0000256" key="8">
    <source>
        <dbReference type="SAM" id="SignalP"/>
    </source>
</evidence>
<dbReference type="CDD" id="cd21176">
    <property type="entry name" value="LPMO_auxiliary-like"/>
    <property type="match status" value="1"/>
</dbReference>
<accession>A0A0C3HL18</accession>
<keyword evidence="6" id="KW-0325">Glycoprotein</keyword>
<dbReference type="PANTHER" id="PTHR34992">
    <property type="entry name" value="HYPHAL ANASTAMOSIS-7 PROTEIN"/>
    <property type="match status" value="1"/>
</dbReference>
<gene>
    <name evidence="10" type="ORF">OIDMADRAFT_153540</name>
</gene>
<dbReference type="OrthoDB" id="5329488at2759"/>
<evidence type="ECO:0000256" key="4">
    <source>
        <dbReference type="ARBA" id="ARBA00022729"/>
    </source>
</evidence>
<keyword evidence="7" id="KW-0449">Lipoprotein</keyword>
<evidence type="ECO:0000313" key="11">
    <source>
        <dbReference type="Proteomes" id="UP000054321"/>
    </source>
</evidence>
<evidence type="ECO:0000259" key="9">
    <source>
        <dbReference type="Pfam" id="PF20238"/>
    </source>
</evidence>
<evidence type="ECO:0000256" key="6">
    <source>
        <dbReference type="ARBA" id="ARBA00023180"/>
    </source>
</evidence>
<dbReference type="AlphaFoldDB" id="A0A0C3HL18"/>
<evidence type="ECO:0000256" key="1">
    <source>
        <dbReference type="ARBA" id="ARBA00004609"/>
    </source>
</evidence>
<dbReference type="InParanoid" id="A0A0C3HL18"/>
<dbReference type="InterPro" id="IPR046936">
    <property type="entry name" value="BIM1-like"/>
</dbReference>
<proteinExistence type="predicted"/>
<evidence type="ECO:0000256" key="7">
    <source>
        <dbReference type="ARBA" id="ARBA00023288"/>
    </source>
</evidence>
<reference evidence="11" key="2">
    <citation type="submission" date="2015-01" db="EMBL/GenBank/DDBJ databases">
        <title>Evolutionary Origins and Diversification of the Mycorrhizal Mutualists.</title>
        <authorList>
            <consortium name="DOE Joint Genome Institute"/>
            <consortium name="Mycorrhizal Genomics Consortium"/>
            <person name="Kohler A."/>
            <person name="Kuo A."/>
            <person name="Nagy L.G."/>
            <person name="Floudas D."/>
            <person name="Copeland A."/>
            <person name="Barry K.W."/>
            <person name="Cichocki N."/>
            <person name="Veneault-Fourrey C."/>
            <person name="LaButti K."/>
            <person name="Lindquist E.A."/>
            <person name="Lipzen A."/>
            <person name="Lundell T."/>
            <person name="Morin E."/>
            <person name="Murat C."/>
            <person name="Riley R."/>
            <person name="Ohm R."/>
            <person name="Sun H."/>
            <person name="Tunlid A."/>
            <person name="Henrissat B."/>
            <person name="Grigoriev I.V."/>
            <person name="Hibbett D.S."/>
            <person name="Martin F."/>
        </authorList>
    </citation>
    <scope>NUCLEOTIDE SEQUENCE [LARGE SCALE GENOMIC DNA]</scope>
    <source>
        <strain evidence="11">Zn</strain>
    </source>
</reference>
<evidence type="ECO:0000256" key="2">
    <source>
        <dbReference type="ARBA" id="ARBA00022475"/>
    </source>
</evidence>
<keyword evidence="3" id="KW-0336">GPI-anchor</keyword>
<keyword evidence="2" id="KW-1003">Cell membrane</keyword>
<feature type="chain" id="PRO_5002174855" description="Copper acquisition factor BIM1-like domain-containing protein" evidence="8">
    <location>
        <begin position="18"/>
        <end position="202"/>
    </location>
</feature>